<reference evidence="1 2" key="1">
    <citation type="journal article" date="2024" name="Int. J. Syst. Evol. Microbiol.">
        <title>Paenibacillus hexagrammi sp. nov., a novel bacterium isolated from the gut content of Hexagrammos agrammus.</title>
        <authorList>
            <person name="Jung H.K."/>
            <person name="Kim D.G."/>
            <person name="Zin H."/>
            <person name="Park J."/>
            <person name="Jung H."/>
            <person name="Kim Y.O."/>
            <person name="Kong H.J."/>
            <person name="Kim J.W."/>
            <person name="Kim Y.S."/>
        </authorList>
    </citation>
    <scope>NUCLEOTIDE SEQUENCE [LARGE SCALE GENOMIC DNA]</scope>
    <source>
        <strain evidence="1 2">YPD9-1</strain>
    </source>
</reference>
<dbReference type="Proteomes" id="UP001649230">
    <property type="component" value="Chromosome"/>
</dbReference>
<sequence length="90" mass="10286">MTKDELHQEIESLKTQMEAVQFPSQLEILSSKFNFARAYLLSPEDYPPGLYEVTDQELPMKVDYLNGVMAWGTMNGEEVSFPISLLRKIG</sequence>
<dbReference type="EMBL" id="CP090978">
    <property type="protein sequence ID" value="UJF36339.1"/>
    <property type="molecule type" value="Genomic_DNA"/>
</dbReference>
<protein>
    <submittedName>
        <fullName evidence="1">YfhH family protein</fullName>
    </submittedName>
</protein>
<dbReference type="SUPFAM" id="SSF101697">
    <property type="entry name" value="Hypothetical protein YfhH"/>
    <property type="match status" value="1"/>
</dbReference>
<keyword evidence="2" id="KW-1185">Reference proteome</keyword>
<dbReference type="Pfam" id="PF08838">
    <property type="entry name" value="DUF1811"/>
    <property type="match status" value="1"/>
</dbReference>
<proteinExistence type="predicted"/>
<name>A0ABY3SST9_9BACL</name>
<organism evidence="1 2">
    <name type="scientific">Paenibacillus hexagrammi</name>
    <dbReference type="NCBI Taxonomy" id="2908839"/>
    <lineage>
        <taxon>Bacteria</taxon>
        <taxon>Bacillati</taxon>
        <taxon>Bacillota</taxon>
        <taxon>Bacilli</taxon>
        <taxon>Bacillales</taxon>
        <taxon>Paenibacillaceae</taxon>
        <taxon>Paenibacillus</taxon>
    </lineage>
</organism>
<evidence type="ECO:0000313" key="1">
    <source>
        <dbReference type="EMBL" id="UJF36339.1"/>
    </source>
</evidence>
<dbReference type="Gene3D" id="2.30.30.340">
    <property type="entry name" value="Hypothetical protein YfhH like domains"/>
    <property type="match status" value="1"/>
</dbReference>
<dbReference type="InterPro" id="IPR036289">
    <property type="entry name" value="YfhH"/>
</dbReference>
<dbReference type="Gene3D" id="1.10.287.880">
    <property type="entry name" value="Hypothetical protein YfhH domain"/>
    <property type="match status" value="1"/>
</dbReference>
<dbReference type="InterPro" id="IPR014938">
    <property type="entry name" value="YfhH-like"/>
</dbReference>
<accession>A0ABY3SST9</accession>
<gene>
    <name evidence="1" type="ORF">L0M14_12390</name>
</gene>
<dbReference type="RefSeq" id="WP_235122889.1">
    <property type="nucleotide sequence ID" value="NZ_CP090978.1"/>
</dbReference>
<evidence type="ECO:0000313" key="2">
    <source>
        <dbReference type="Proteomes" id="UP001649230"/>
    </source>
</evidence>